<dbReference type="EMBL" id="BMHF01000013">
    <property type="protein sequence ID" value="GGA45224.1"/>
    <property type="molecule type" value="Genomic_DNA"/>
</dbReference>
<name>A0ABQ1GJV3_9BACL</name>
<proteinExistence type="predicted"/>
<gene>
    <name evidence="2" type="ORF">GCM10010917_33140</name>
</gene>
<keyword evidence="3" id="KW-1185">Reference proteome</keyword>
<evidence type="ECO:0000259" key="1">
    <source>
        <dbReference type="Pfam" id="PF12867"/>
    </source>
</evidence>
<evidence type="ECO:0000313" key="2">
    <source>
        <dbReference type="EMBL" id="GGA45224.1"/>
    </source>
</evidence>
<feature type="domain" description="DinB-like" evidence="1">
    <location>
        <begin position="12"/>
        <end position="145"/>
    </location>
</feature>
<sequence>MSDPFIFNLIGTARQNIVKLLDNVAVEQRTVIPEGFNNNLHWQIGHIVTVAERLAYSLRGEPSELPGEYMQFFNTGTRPADWNGEPPAWEDILAVMESQLARIREVFEDRLDEALAHQNNFANARTFRNLLELNVAHENSHVGMINAMIRVLKRP</sequence>
<dbReference type="Proteomes" id="UP000609323">
    <property type="component" value="Unassembled WGS sequence"/>
</dbReference>
<reference evidence="3" key="1">
    <citation type="journal article" date="2019" name="Int. J. Syst. Evol. Microbiol.">
        <title>The Global Catalogue of Microorganisms (GCM) 10K type strain sequencing project: providing services to taxonomists for standard genome sequencing and annotation.</title>
        <authorList>
            <consortium name="The Broad Institute Genomics Platform"/>
            <consortium name="The Broad Institute Genome Sequencing Center for Infectious Disease"/>
            <person name="Wu L."/>
            <person name="Ma J."/>
        </authorList>
    </citation>
    <scope>NUCLEOTIDE SEQUENCE [LARGE SCALE GENOMIC DNA]</scope>
    <source>
        <strain evidence="3">CGMCC 1.15044</strain>
    </source>
</reference>
<protein>
    <submittedName>
        <fullName evidence="2">Formate dehydrogenase</fullName>
    </submittedName>
</protein>
<evidence type="ECO:0000313" key="3">
    <source>
        <dbReference type="Proteomes" id="UP000609323"/>
    </source>
</evidence>
<dbReference type="SUPFAM" id="SSF109854">
    <property type="entry name" value="DinB/YfiT-like putative metalloenzymes"/>
    <property type="match status" value="1"/>
</dbReference>
<comment type="caution">
    <text evidence="2">The sequence shown here is derived from an EMBL/GenBank/DDBJ whole genome shotgun (WGS) entry which is preliminary data.</text>
</comment>
<organism evidence="2 3">
    <name type="scientific">Paenibacillus physcomitrellae</name>
    <dbReference type="NCBI Taxonomy" id="1619311"/>
    <lineage>
        <taxon>Bacteria</taxon>
        <taxon>Bacillati</taxon>
        <taxon>Bacillota</taxon>
        <taxon>Bacilli</taxon>
        <taxon>Bacillales</taxon>
        <taxon>Paenibacillaceae</taxon>
        <taxon>Paenibacillus</taxon>
    </lineage>
</organism>
<dbReference type="RefSeq" id="WP_094092703.1">
    <property type="nucleotide sequence ID" value="NZ_BMHF01000013.1"/>
</dbReference>
<dbReference type="InterPro" id="IPR034660">
    <property type="entry name" value="DinB/YfiT-like"/>
</dbReference>
<dbReference type="Pfam" id="PF12867">
    <property type="entry name" value="DinB_2"/>
    <property type="match status" value="1"/>
</dbReference>
<accession>A0ABQ1GJV3</accession>
<dbReference type="InterPro" id="IPR024775">
    <property type="entry name" value="DinB-like"/>
</dbReference>
<dbReference type="Gene3D" id="1.20.120.450">
    <property type="entry name" value="dinb family like domain"/>
    <property type="match status" value="1"/>
</dbReference>